<sequence length="293" mass="32861">MTSKPNTKKKGRCGGDRPPPPTMHIHQPTLAQVVSVSVNGHNITSRLPSHAHTVVMDPPIPSYWQEDFGTNAAVEDVDFSYDLGDLALVPEIQEPASDGIILKRKVYENSDFPMLTWAQHQDEYLDKMLHLEGWGYTSIYLTCGQCGEPNRRASDVLSRHASASRYTVRHALLHAMLFCPPIGSNGHPPGTGCQNPIKAVKNFVVIDITGIHYIDLNFCNCDSRVERRQQLMRASLWPATTRDPQTCMTFAVVRLFQILNCQGKVSTHDFLRSLELLTNNDGRSPVPIRFQTR</sequence>
<evidence type="ECO:0000313" key="4">
    <source>
        <dbReference type="Proteomes" id="UP001218218"/>
    </source>
</evidence>
<organism evidence="3 4">
    <name type="scientific">Mycena albidolilacea</name>
    <dbReference type="NCBI Taxonomy" id="1033008"/>
    <lineage>
        <taxon>Eukaryota</taxon>
        <taxon>Fungi</taxon>
        <taxon>Dikarya</taxon>
        <taxon>Basidiomycota</taxon>
        <taxon>Agaricomycotina</taxon>
        <taxon>Agaricomycetes</taxon>
        <taxon>Agaricomycetidae</taxon>
        <taxon>Agaricales</taxon>
        <taxon>Marasmiineae</taxon>
        <taxon>Mycenaceae</taxon>
        <taxon>Mycena</taxon>
    </lineage>
</organism>
<feature type="region of interest" description="Disordered" evidence="1">
    <location>
        <begin position="1"/>
        <end position="25"/>
    </location>
</feature>
<protein>
    <recommendedName>
        <fullName evidence="2">CxC2-like cysteine cluster KDZ transposase-associated domain-containing protein</fullName>
    </recommendedName>
</protein>
<dbReference type="Proteomes" id="UP001218218">
    <property type="component" value="Unassembled WGS sequence"/>
</dbReference>
<proteinExistence type="predicted"/>
<dbReference type="Pfam" id="PF18803">
    <property type="entry name" value="CxC2"/>
    <property type="match status" value="1"/>
</dbReference>
<dbReference type="EMBL" id="JARIHO010000017">
    <property type="protein sequence ID" value="KAJ7348503.1"/>
    <property type="molecule type" value="Genomic_DNA"/>
</dbReference>
<keyword evidence="4" id="KW-1185">Reference proteome</keyword>
<evidence type="ECO:0000259" key="2">
    <source>
        <dbReference type="Pfam" id="PF18803"/>
    </source>
</evidence>
<evidence type="ECO:0000313" key="3">
    <source>
        <dbReference type="EMBL" id="KAJ7348503.1"/>
    </source>
</evidence>
<feature type="compositionally biased region" description="Basic residues" evidence="1">
    <location>
        <begin position="1"/>
        <end position="12"/>
    </location>
</feature>
<name>A0AAD7A2X8_9AGAR</name>
<comment type="caution">
    <text evidence="3">The sequence shown here is derived from an EMBL/GenBank/DDBJ whole genome shotgun (WGS) entry which is preliminary data.</text>
</comment>
<reference evidence="3" key="1">
    <citation type="submission" date="2023-03" db="EMBL/GenBank/DDBJ databases">
        <title>Massive genome expansion in bonnet fungi (Mycena s.s.) driven by repeated elements and novel gene families across ecological guilds.</title>
        <authorList>
            <consortium name="Lawrence Berkeley National Laboratory"/>
            <person name="Harder C.B."/>
            <person name="Miyauchi S."/>
            <person name="Viragh M."/>
            <person name="Kuo A."/>
            <person name="Thoen E."/>
            <person name="Andreopoulos B."/>
            <person name="Lu D."/>
            <person name="Skrede I."/>
            <person name="Drula E."/>
            <person name="Henrissat B."/>
            <person name="Morin E."/>
            <person name="Kohler A."/>
            <person name="Barry K."/>
            <person name="LaButti K."/>
            <person name="Morin E."/>
            <person name="Salamov A."/>
            <person name="Lipzen A."/>
            <person name="Mereny Z."/>
            <person name="Hegedus B."/>
            <person name="Baldrian P."/>
            <person name="Stursova M."/>
            <person name="Weitz H."/>
            <person name="Taylor A."/>
            <person name="Grigoriev I.V."/>
            <person name="Nagy L.G."/>
            <person name="Martin F."/>
            <person name="Kauserud H."/>
        </authorList>
    </citation>
    <scope>NUCLEOTIDE SEQUENCE</scope>
    <source>
        <strain evidence="3">CBHHK002</strain>
    </source>
</reference>
<dbReference type="InterPro" id="IPR041457">
    <property type="entry name" value="CxC2_KDZ-assoc"/>
</dbReference>
<gene>
    <name evidence="3" type="ORF">DFH08DRAFT_959906</name>
</gene>
<accession>A0AAD7A2X8</accession>
<feature type="domain" description="CxC2-like cysteine cluster KDZ transposase-associated" evidence="2">
    <location>
        <begin position="186"/>
        <end position="281"/>
    </location>
</feature>
<dbReference type="AlphaFoldDB" id="A0AAD7A2X8"/>
<evidence type="ECO:0000256" key="1">
    <source>
        <dbReference type="SAM" id="MobiDB-lite"/>
    </source>
</evidence>